<organism evidence="2 3">
    <name type="scientific">Deinococcus oregonensis</name>
    <dbReference type="NCBI Taxonomy" id="1805970"/>
    <lineage>
        <taxon>Bacteria</taxon>
        <taxon>Thermotogati</taxon>
        <taxon>Deinococcota</taxon>
        <taxon>Deinococci</taxon>
        <taxon>Deinococcales</taxon>
        <taxon>Deinococcaceae</taxon>
        <taxon>Deinococcus</taxon>
    </lineage>
</organism>
<protein>
    <recommendedName>
        <fullName evidence="4">YlbF family regulator</fullName>
    </recommendedName>
</protein>
<accession>A0ABV6B3G6</accession>
<evidence type="ECO:0008006" key="4">
    <source>
        <dbReference type="Google" id="ProtNLM"/>
    </source>
</evidence>
<comment type="caution">
    <text evidence="2">The sequence shown here is derived from an EMBL/GenBank/DDBJ whole genome shotgun (WGS) entry which is preliminary data.</text>
</comment>
<reference evidence="2 3" key="1">
    <citation type="submission" date="2024-09" db="EMBL/GenBank/DDBJ databases">
        <authorList>
            <person name="Sun Q."/>
            <person name="Mori K."/>
        </authorList>
    </citation>
    <scope>NUCLEOTIDE SEQUENCE [LARGE SCALE GENOMIC DNA]</scope>
    <source>
        <strain evidence="2 3">JCM 13503</strain>
    </source>
</reference>
<dbReference type="EMBL" id="JBHLYR010000049">
    <property type="protein sequence ID" value="MFB9993416.1"/>
    <property type="molecule type" value="Genomic_DNA"/>
</dbReference>
<evidence type="ECO:0000313" key="2">
    <source>
        <dbReference type="EMBL" id="MFB9993416.1"/>
    </source>
</evidence>
<evidence type="ECO:0000313" key="3">
    <source>
        <dbReference type="Proteomes" id="UP001589733"/>
    </source>
</evidence>
<proteinExistence type="predicted"/>
<gene>
    <name evidence="2" type="ORF">ACFFLM_15725</name>
</gene>
<keyword evidence="3" id="KW-1185">Reference proteome</keyword>
<feature type="coiled-coil region" evidence="1">
    <location>
        <begin position="32"/>
        <end position="98"/>
    </location>
</feature>
<keyword evidence="1" id="KW-0175">Coiled coil</keyword>
<dbReference type="Proteomes" id="UP001589733">
    <property type="component" value="Unassembled WGS sequence"/>
</dbReference>
<dbReference type="RefSeq" id="WP_380012208.1">
    <property type="nucleotide sequence ID" value="NZ_JBHLYR010000049.1"/>
</dbReference>
<sequence length="108" mass="12678">MSLSQPTPDLREKLYRHLTDLGACQADVEAYLTLQQGRFEQLTRRYERVERQTDALTNPDTERGKRLLAEYERLGELHSRKENELDDLENVVLEALREVQTTLRHLLA</sequence>
<evidence type="ECO:0000256" key="1">
    <source>
        <dbReference type="SAM" id="Coils"/>
    </source>
</evidence>
<name>A0ABV6B3G6_9DEIO</name>